<evidence type="ECO:0000313" key="1">
    <source>
        <dbReference type="EMBL" id="QJA70223.1"/>
    </source>
</evidence>
<proteinExistence type="predicted"/>
<name>A0A6M3JJV7_9ZZZZ</name>
<protein>
    <submittedName>
        <fullName evidence="1">Putative structural protein</fullName>
    </submittedName>
</protein>
<dbReference type="EMBL" id="MT141774">
    <property type="protein sequence ID" value="QJA70223.1"/>
    <property type="molecule type" value="Genomic_DNA"/>
</dbReference>
<organism evidence="1">
    <name type="scientific">viral metagenome</name>
    <dbReference type="NCBI Taxonomy" id="1070528"/>
    <lineage>
        <taxon>unclassified sequences</taxon>
        <taxon>metagenomes</taxon>
        <taxon>organismal metagenomes</taxon>
    </lineage>
</organism>
<sequence>MGEIILSSKTNIVSDNIDATSELNAKGILKYPGTPQVLTGAGAINLTTIITHLVTAGIGDAVTLADGVEGQIKIILMKTLTAGGHTSVLTPAHFAQGATITFDAVDCIITMLFSNGTWHWTGGINITLA</sequence>
<reference evidence="1" key="1">
    <citation type="submission" date="2020-03" db="EMBL/GenBank/DDBJ databases">
        <title>The deep terrestrial virosphere.</title>
        <authorList>
            <person name="Holmfeldt K."/>
            <person name="Nilsson E."/>
            <person name="Simone D."/>
            <person name="Lopez-Fernandez M."/>
            <person name="Wu X."/>
            <person name="de Brujin I."/>
            <person name="Lundin D."/>
            <person name="Andersson A."/>
            <person name="Bertilsson S."/>
            <person name="Dopson M."/>
        </authorList>
    </citation>
    <scope>NUCLEOTIDE SEQUENCE</scope>
    <source>
        <strain evidence="1">MM415A03887</strain>
    </source>
</reference>
<gene>
    <name evidence="1" type="ORF">MM415A03887_0006</name>
</gene>
<dbReference type="AlphaFoldDB" id="A0A6M3JJV7"/>
<accession>A0A6M3JJV7</accession>